<evidence type="ECO:0000259" key="1">
    <source>
        <dbReference type="Pfam" id="PF05598"/>
    </source>
</evidence>
<keyword evidence="3" id="KW-1185">Reference proteome</keyword>
<feature type="domain" description="Transposase InsH N-terminal" evidence="1">
    <location>
        <begin position="19"/>
        <end position="79"/>
    </location>
</feature>
<protein>
    <recommendedName>
        <fullName evidence="1">Transposase InsH N-terminal domain-containing protein</fullName>
    </recommendedName>
</protein>
<dbReference type="EMBL" id="JAUSUQ010000037">
    <property type="protein sequence ID" value="MDQ0341162.1"/>
    <property type="molecule type" value="Genomic_DNA"/>
</dbReference>
<evidence type="ECO:0000313" key="2">
    <source>
        <dbReference type="EMBL" id="MDQ0341162.1"/>
    </source>
</evidence>
<reference evidence="2 3" key="1">
    <citation type="submission" date="2023-07" db="EMBL/GenBank/DDBJ databases">
        <title>Genomic Encyclopedia of Type Strains, Phase IV (KMG-IV): sequencing the most valuable type-strain genomes for metagenomic binning, comparative biology and taxonomic classification.</title>
        <authorList>
            <person name="Goeker M."/>
        </authorList>
    </citation>
    <scope>NUCLEOTIDE SEQUENCE [LARGE SCALE GENOMIC DNA]</scope>
    <source>
        <strain evidence="2 3">DSM 17740</strain>
    </source>
</reference>
<gene>
    <name evidence="2" type="ORF">J2S00_004006</name>
</gene>
<comment type="caution">
    <text evidence="2">The sequence shown here is derived from an EMBL/GenBank/DDBJ whole genome shotgun (WGS) entry which is preliminary data.</text>
</comment>
<organism evidence="2 3">
    <name type="scientific">Caldalkalibacillus uzonensis</name>
    <dbReference type="NCBI Taxonomy" id="353224"/>
    <lineage>
        <taxon>Bacteria</taxon>
        <taxon>Bacillati</taxon>
        <taxon>Bacillota</taxon>
        <taxon>Bacilli</taxon>
        <taxon>Bacillales</taxon>
        <taxon>Bacillaceae</taxon>
        <taxon>Caldalkalibacillus</taxon>
    </lineage>
</organism>
<proteinExistence type="predicted"/>
<sequence>MTENQLVLPDDFFLPFGGKLNKENRWVILANLIPWWKAEEKTQSFKKSFKGQKAVSVRVALGSLIIQQRLGLSNRETVQTNHFTDS</sequence>
<dbReference type="InterPro" id="IPR008490">
    <property type="entry name" value="Transposase_InsH_N"/>
</dbReference>
<evidence type="ECO:0000313" key="3">
    <source>
        <dbReference type="Proteomes" id="UP001232445"/>
    </source>
</evidence>
<dbReference type="Proteomes" id="UP001232445">
    <property type="component" value="Unassembled WGS sequence"/>
</dbReference>
<dbReference type="Pfam" id="PF05598">
    <property type="entry name" value="DUF772"/>
    <property type="match status" value="1"/>
</dbReference>
<name>A0ABU0CYD1_9BACI</name>
<accession>A0ABU0CYD1</accession>